<name>A0ABV6K926_9BACI</name>
<comment type="caution">
    <text evidence="1">The sequence shown here is derived from an EMBL/GenBank/DDBJ whole genome shotgun (WGS) entry which is preliminary data.</text>
</comment>
<evidence type="ECO:0008006" key="3">
    <source>
        <dbReference type="Google" id="ProtNLM"/>
    </source>
</evidence>
<gene>
    <name evidence="1" type="ORF">ACFFHM_02440</name>
</gene>
<organism evidence="1 2">
    <name type="scientific">Halalkalibacter kiskunsagensis</name>
    <dbReference type="NCBI Taxonomy" id="1548599"/>
    <lineage>
        <taxon>Bacteria</taxon>
        <taxon>Bacillati</taxon>
        <taxon>Bacillota</taxon>
        <taxon>Bacilli</taxon>
        <taxon>Bacillales</taxon>
        <taxon>Bacillaceae</taxon>
        <taxon>Halalkalibacter</taxon>
    </lineage>
</organism>
<dbReference type="Proteomes" id="UP001589838">
    <property type="component" value="Unassembled WGS sequence"/>
</dbReference>
<accession>A0ABV6K926</accession>
<dbReference type="RefSeq" id="WP_335959407.1">
    <property type="nucleotide sequence ID" value="NZ_JAXBLX010000005.1"/>
</dbReference>
<dbReference type="EMBL" id="JBHLUX010000005">
    <property type="protein sequence ID" value="MFC0469427.1"/>
    <property type="molecule type" value="Genomic_DNA"/>
</dbReference>
<protein>
    <recommendedName>
        <fullName evidence="3">Transposase</fullName>
    </recommendedName>
</protein>
<keyword evidence="2" id="KW-1185">Reference proteome</keyword>
<evidence type="ECO:0000313" key="1">
    <source>
        <dbReference type="EMBL" id="MFC0469427.1"/>
    </source>
</evidence>
<sequence length="47" mass="5307">MNIWTKSKGARHALVIEDHVIRYAGSKRPQLEAIYAVEKTLYACGCD</sequence>
<evidence type="ECO:0000313" key="2">
    <source>
        <dbReference type="Proteomes" id="UP001589838"/>
    </source>
</evidence>
<proteinExistence type="predicted"/>
<reference evidence="1 2" key="1">
    <citation type="submission" date="2024-09" db="EMBL/GenBank/DDBJ databases">
        <authorList>
            <person name="Sun Q."/>
            <person name="Mori K."/>
        </authorList>
    </citation>
    <scope>NUCLEOTIDE SEQUENCE [LARGE SCALE GENOMIC DNA]</scope>
    <source>
        <strain evidence="1 2">NCAIM B.02610</strain>
    </source>
</reference>